<feature type="chain" id="PRO_5037117143" evidence="1">
    <location>
        <begin position="21"/>
        <end position="176"/>
    </location>
</feature>
<sequence>MKIKNLLLILFLGLIFLACSSDDDENPEAENQNIGGYQIGNTYYNTPFAYINDENTQNDNPSDLAIMLSNIDILQSNNIDSGIDMMYVDYLGIDFEIGPKDLLDYRITENASRVNGYIEGGTRLLDNMNQDLYATQINFIINSFSDTHIDFEFTFTRQDGEIVTGEYSGTYVNVSS</sequence>
<name>A0A917LJB5_9FLAO</name>
<comment type="caution">
    <text evidence="2">The sequence shown here is derived from an EMBL/GenBank/DDBJ whole genome shotgun (WGS) entry which is preliminary data.</text>
</comment>
<keyword evidence="1" id="KW-0732">Signal</keyword>
<gene>
    <name evidence="2" type="ORF">GCM10010976_01510</name>
</gene>
<dbReference type="PROSITE" id="PS51257">
    <property type="entry name" value="PROKAR_LIPOPROTEIN"/>
    <property type="match status" value="1"/>
</dbReference>
<proteinExistence type="predicted"/>
<reference evidence="2" key="1">
    <citation type="journal article" date="2014" name="Int. J. Syst. Evol. Microbiol.">
        <title>Complete genome sequence of Corynebacterium casei LMG S-19264T (=DSM 44701T), isolated from a smear-ripened cheese.</title>
        <authorList>
            <consortium name="US DOE Joint Genome Institute (JGI-PGF)"/>
            <person name="Walter F."/>
            <person name="Albersmeier A."/>
            <person name="Kalinowski J."/>
            <person name="Ruckert C."/>
        </authorList>
    </citation>
    <scope>NUCLEOTIDE SEQUENCE</scope>
    <source>
        <strain evidence="2">CGMCC 1.12751</strain>
    </source>
</reference>
<feature type="signal peptide" evidence="1">
    <location>
        <begin position="1"/>
        <end position="20"/>
    </location>
</feature>
<keyword evidence="3" id="KW-1185">Reference proteome</keyword>
<dbReference type="AlphaFoldDB" id="A0A917LJB5"/>
<reference evidence="2" key="2">
    <citation type="submission" date="2020-09" db="EMBL/GenBank/DDBJ databases">
        <authorList>
            <person name="Sun Q."/>
            <person name="Zhou Y."/>
        </authorList>
    </citation>
    <scope>NUCLEOTIDE SEQUENCE</scope>
    <source>
        <strain evidence="2">CGMCC 1.12751</strain>
    </source>
</reference>
<evidence type="ECO:0000256" key="1">
    <source>
        <dbReference type="SAM" id="SignalP"/>
    </source>
</evidence>
<evidence type="ECO:0000313" key="3">
    <source>
        <dbReference type="Proteomes" id="UP000625976"/>
    </source>
</evidence>
<accession>A0A917LJB5</accession>
<protein>
    <submittedName>
        <fullName evidence="2">Uncharacterized protein</fullName>
    </submittedName>
</protein>
<dbReference type="RefSeq" id="WP_188460895.1">
    <property type="nucleotide sequence ID" value="NZ_BMFQ01000001.1"/>
</dbReference>
<dbReference type="EMBL" id="BMFQ01000001">
    <property type="protein sequence ID" value="GGG33491.1"/>
    <property type="molecule type" value="Genomic_DNA"/>
</dbReference>
<evidence type="ECO:0000313" key="2">
    <source>
        <dbReference type="EMBL" id="GGG33491.1"/>
    </source>
</evidence>
<dbReference type="Proteomes" id="UP000625976">
    <property type="component" value="Unassembled WGS sequence"/>
</dbReference>
<organism evidence="2 3">
    <name type="scientific">Bizionia arctica</name>
    <dbReference type="NCBI Taxonomy" id="1495645"/>
    <lineage>
        <taxon>Bacteria</taxon>
        <taxon>Pseudomonadati</taxon>
        <taxon>Bacteroidota</taxon>
        <taxon>Flavobacteriia</taxon>
        <taxon>Flavobacteriales</taxon>
        <taxon>Flavobacteriaceae</taxon>
        <taxon>Bizionia</taxon>
    </lineage>
</organism>